<dbReference type="EMBL" id="CM039434">
    <property type="protein sequence ID" value="KAI4323894.1"/>
    <property type="molecule type" value="Genomic_DNA"/>
</dbReference>
<organism evidence="1 2">
    <name type="scientific">Bauhinia variegata</name>
    <name type="common">Purple orchid tree</name>
    <name type="synonym">Phanera variegata</name>
    <dbReference type="NCBI Taxonomy" id="167791"/>
    <lineage>
        <taxon>Eukaryota</taxon>
        <taxon>Viridiplantae</taxon>
        <taxon>Streptophyta</taxon>
        <taxon>Embryophyta</taxon>
        <taxon>Tracheophyta</taxon>
        <taxon>Spermatophyta</taxon>
        <taxon>Magnoliopsida</taxon>
        <taxon>eudicotyledons</taxon>
        <taxon>Gunneridae</taxon>
        <taxon>Pentapetalae</taxon>
        <taxon>rosids</taxon>
        <taxon>fabids</taxon>
        <taxon>Fabales</taxon>
        <taxon>Fabaceae</taxon>
        <taxon>Cercidoideae</taxon>
        <taxon>Cercideae</taxon>
        <taxon>Bauhiniinae</taxon>
        <taxon>Bauhinia</taxon>
    </lineage>
</organism>
<gene>
    <name evidence="1" type="ORF">L6164_023468</name>
</gene>
<name>A0ACB9MIW9_BAUVA</name>
<sequence length="141" mass="15569">MAPNTLCRNPISIPFLFTILLTLLFIISTLHTASAASSNSTATTNSPKIYKAFIRKACNSTTYPKVCYDSLSSYASKIKTNPLRLTRISLSLAWKAARNALSTMTKLSKLKGLTYQETQLIADCKDNIDDAVDEIEKSECH</sequence>
<dbReference type="Proteomes" id="UP000828941">
    <property type="component" value="Chromosome 9"/>
</dbReference>
<reference evidence="1 2" key="1">
    <citation type="journal article" date="2022" name="DNA Res.">
        <title>Chromosomal-level genome assembly of the orchid tree Bauhinia variegata (Leguminosae; Cercidoideae) supports the allotetraploid origin hypothesis of Bauhinia.</title>
        <authorList>
            <person name="Zhong Y."/>
            <person name="Chen Y."/>
            <person name="Zheng D."/>
            <person name="Pang J."/>
            <person name="Liu Y."/>
            <person name="Luo S."/>
            <person name="Meng S."/>
            <person name="Qian L."/>
            <person name="Wei D."/>
            <person name="Dai S."/>
            <person name="Zhou R."/>
        </authorList>
    </citation>
    <scope>NUCLEOTIDE SEQUENCE [LARGE SCALE GENOMIC DNA]</scope>
    <source>
        <strain evidence="1">BV-YZ2020</strain>
    </source>
</reference>
<proteinExistence type="predicted"/>
<evidence type="ECO:0000313" key="1">
    <source>
        <dbReference type="EMBL" id="KAI4323894.1"/>
    </source>
</evidence>
<keyword evidence="2" id="KW-1185">Reference proteome</keyword>
<evidence type="ECO:0000313" key="2">
    <source>
        <dbReference type="Proteomes" id="UP000828941"/>
    </source>
</evidence>
<comment type="caution">
    <text evidence="1">The sequence shown here is derived from an EMBL/GenBank/DDBJ whole genome shotgun (WGS) entry which is preliminary data.</text>
</comment>
<accession>A0ACB9MIW9</accession>
<protein>
    <submittedName>
        <fullName evidence="1">Uncharacterized protein</fullName>
    </submittedName>
</protein>